<feature type="non-terminal residue" evidence="2">
    <location>
        <position position="1"/>
    </location>
</feature>
<dbReference type="SUPFAM" id="SSF51703">
    <property type="entry name" value="Cobalamin (vitamin B12)-dependent enzymes"/>
    <property type="match status" value="1"/>
</dbReference>
<sequence>KNDYQGAGTGYRVEGEDWERIKNIPNAIDPRDI</sequence>
<accession>W1XUK7</accession>
<reference evidence="2" key="1">
    <citation type="submission" date="2013-12" db="EMBL/GenBank/DDBJ databases">
        <title>A Varibaculum cambriense genome reconstructed from a premature infant gut community with otherwise low bacterial novelty that shifts toward anaerobic metabolism during the third week of life.</title>
        <authorList>
            <person name="Brown C.T."/>
            <person name="Sharon I."/>
            <person name="Thomas B.C."/>
            <person name="Castelle C.J."/>
            <person name="Morowitz M.J."/>
            <person name="Banfield J.F."/>
        </authorList>
    </citation>
    <scope>NUCLEOTIDE SEQUENCE</scope>
</reference>
<dbReference type="Gene3D" id="3.20.20.350">
    <property type="entry name" value="Diol/glycerol dehydratase, large subunit"/>
    <property type="match status" value="1"/>
</dbReference>
<evidence type="ECO:0000259" key="1">
    <source>
        <dbReference type="Pfam" id="PF02286"/>
    </source>
</evidence>
<dbReference type="Pfam" id="PF02286">
    <property type="entry name" value="Dehydratase_LU"/>
    <property type="match status" value="1"/>
</dbReference>
<proteinExistence type="predicted"/>
<comment type="caution">
    <text evidence="2">The sequence shown here is derived from an EMBL/GenBank/DDBJ whole genome shotgun (WGS) entry which is preliminary data.</text>
</comment>
<dbReference type="GO" id="GO:0016836">
    <property type="term" value="F:hydro-lyase activity"/>
    <property type="evidence" value="ECO:0007669"/>
    <property type="project" value="InterPro"/>
</dbReference>
<gene>
    <name evidence="2" type="ORF">Q604_UNBC12983G0002</name>
</gene>
<organism evidence="2">
    <name type="scientific">human gut metagenome</name>
    <dbReference type="NCBI Taxonomy" id="408170"/>
    <lineage>
        <taxon>unclassified sequences</taxon>
        <taxon>metagenomes</taxon>
        <taxon>organismal metagenomes</taxon>
    </lineage>
</organism>
<dbReference type="EMBL" id="AZMM01012983">
    <property type="protein sequence ID" value="ETJ32564.1"/>
    <property type="molecule type" value="Genomic_DNA"/>
</dbReference>
<dbReference type="AlphaFoldDB" id="W1XUK7"/>
<evidence type="ECO:0000313" key="2">
    <source>
        <dbReference type="EMBL" id="ETJ32564.1"/>
    </source>
</evidence>
<name>W1XUK7_9ZZZZ</name>
<feature type="domain" description="Diol/glycerol dehydratase large subunit" evidence="1">
    <location>
        <begin position="1"/>
        <end position="31"/>
    </location>
</feature>
<protein>
    <submittedName>
        <fullName evidence="2">Glycerol dehydratase, large subunit</fullName>
    </submittedName>
</protein>
<dbReference type="InterPro" id="IPR016176">
    <property type="entry name" value="Cbl-dep_enz_cat"/>
</dbReference>
<dbReference type="InterPro" id="IPR003206">
    <property type="entry name" value="Diol/glycerol_deHydtase_lsu"/>
</dbReference>
<dbReference type="GO" id="GO:0031419">
    <property type="term" value="F:cobalamin binding"/>
    <property type="evidence" value="ECO:0007669"/>
    <property type="project" value="InterPro"/>
</dbReference>
<dbReference type="InterPro" id="IPR036999">
    <property type="entry name" value="Diol/glycerol_deHase_lsu_sf"/>
</dbReference>